<keyword evidence="4" id="KW-0456">Lyase</keyword>
<dbReference type="EMBL" id="PXYW01000009">
    <property type="protein sequence ID" value="PSR34381.1"/>
    <property type="molecule type" value="Genomic_DNA"/>
</dbReference>
<sequence length="401" mass="43795">MMDAIHIEYLPNTLANNESMPDIPEMGIHQAKKIGLFHQSWPEYHSTPLRTLDALSSYLGVSAIRVKDESQRFGIGAFKVLGSTWAMGRYLASAWGIGLDNLTFESLYEEAKFHEAITFTAASDGNHGLGVAWTAAQLGQRAVIYLPKGTIEARVDRIRRLGAMAEVTRMNYDDTVRQVAQLSGERGWVMVQDTSWDGYYDIPLWVMQGYLTMVREAEHQWNLISEKPPTHIIVQAGVGSLAGAVVGWFAASNPTPAIIIAEPIAAPALYRSAAAPDGRPVKISGNLDTIMAGLACGEPNPEAWKIIRARAHGFVACNDLIAARGTRILSNPLGEDPEIATGESGSMPLGLLATVLDQPKYADLRDMLGLGPDARILLFNTEGVTDPDLHRKLLWDGKYCI</sequence>
<protein>
    <submittedName>
        <fullName evidence="4">Diaminopropionate ammonia-lyase</fullName>
    </submittedName>
</protein>
<dbReference type="Pfam" id="PF00291">
    <property type="entry name" value="PALP"/>
    <property type="match status" value="1"/>
</dbReference>
<dbReference type="GO" id="GO:0008838">
    <property type="term" value="F:diaminopropionate ammonia-lyase activity"/>
    <property type="evidence" value="ECO:0007669"/>
    <property type="project" value="InterPro"/>
</dbReference>
<evidence type="ECO:0000259" key="3">
    <source>
        <dbReference type="Pfam" id="PF00291"/>
    </source>
</evidence>
<evidence type="ECO:0000313" key="4">
    <source>
        <dbReference type="EMBL" id="PSR34381.1"/>
    </source>
</evidence>
<comment type="caution">
    <text evidence="4">The sequence shown here is derived from an EMBL/GenBank/DDBJ whole genome shotgun (WGS) entry which is preliminary data.</text>
</comment>
<evidence type="ECO:0000256" key="1">
    <source>
        <dbReference type="ARBA" id="ARBA00001933"/>
    </source>
</evidence>
<gene>
    <name evidence="4" type="ORF">C7B46_05545</name>
</gene>
<dbReference type="PANTHER" id="PTHR42937">
    <property type="match status" value="1"/>
</dbReference>
<accession>A0A2T2XIQ1</accession>
<dbReference type="InterPro" id="IPR036052">
    <property type="entry name" value="TrpB-like_PALP_sf"/>
</dbReference>
<dbReference type="InterPro" id="IPR010081">
    <property type="entry name" value="DiNH2opropionate_NH3_lyase"/>
</dbReference>
<comment type="cofactor">
    <cofactor evidence="1">
        <name>pyridoxal 5'-phosphate</name>
        <dbReference type="ChEBI" id="CHEBI:597326"/>
    </cofactor>
</comment>
<dbReference type="Gene3D" id="3.40.50.1100">
    <property type="match status" value="3"/>
</dbReference>
<evidence type="ECO:0000313" key="5">
    <source>
        <dbReference type="Proteomes" id="UP000242972"/>
    </source>
</evidence>
<name>A0A2T2XIQ1_9FIRM</name>
<dbReference type="Proteomes" id="UP000242972">
    <property type="component" value="Unassembled WGS sequence"/>
</dbReference>
<dbReference type="NCBIfam" id="TIGR01747">
    <property type="entry name" value="diampropi_NH3ly"/>
    <property type="match status" value="1"/>
</dbReference>
<dbReference type="GO" id="GO:1901605">
    <property type="term" value="P:alpha-amino acid metabolic process"/>
    <property type="evidence" value="ECO:0007669"/>
    <property type="project" value="UniProtKB-ARBA"/>
</dbReference>
<reference evidence="4 5" key="1">
    <citation type="journal article" date="2014" name="BMC Genomics">
        <title>Comparison of environmental and isolate Sulfobacillus genomes reveals diverse carbon, sulfur, nitrogen, and hydrogen metabolisms.</title>
        <authorList>
            <person name="Justice N.B."/>
            <person name="Norman A."/>
            <person name="Brown C.T."/>
            <person name="Singh A."/>
            <person name="Thomas B.C."/>
            <person name="Banfield J.F."/>
        </authorList>
    </citation>
    <scope>NUCLEOTIDE SEQUENCE [LARGE SCALE GENOMIC DNA]</scope>
    <source>
        <strain evidence="4">AMDSBA4</strain>
    </source>
</reference>
<dbReference type="AlphaFoldDB" id="A0A2T2XIQ1"/>
<evidence type="ECO:0000256" key="2">
    <source>
        <dbReference type="ARBA" id="ARBA00022898"/>
    </source>
</evidence>
<dbReference type="SUPFAM" id="SSF53686">
    <property type="entry name" value="Tryptophan synthase beta subunit-like PLP-dependent enzymes"/>
    <property type="match status" value="1"/>
</dbReference>
<dbReference type="NCBIfam" id="NF006058">
    <property type="entry name" value="PRK08206.1"/>
    <property type="match status" value="1"/>
</dbReference>
<dbReference type="PANTHER" id="PTHR42937:SF1">
    <property type="entry name" value="DIAMINOPROPIONATE AMMONIA-LYASE"/>
    <property type="match status" value="1"/>
</dbReference>
<feature type="domain" description="Tryptophan synthase beta chain-like PALP" evidence="3">
    <location>
        <begin position="44"/>
        <end position="332"/>
    </location>
</feature>
<proteinExistence type="predicted"/>
<dbReference type="InterPro" id="IPR001926">
    <property type="entry name" value="TrpB-like_PALP"/>
</dbReference>
<dbReference type="GO" id="GO:0030170">
    <property type="term" value="F:pyridoxal phosphate binding"/>
    <property type="evidence" value="ECO:0007669"/>
    <property type="project" value="InterPro"/>
</dbReference>
<organism evidence="4 5">
    <name type="scientific">Sulfobacillus benefaciens</name>
    <dbReference type="NCBI Taxonomy" id="453960"/>
    <lineage>
        <taxon>Bacteria</taxon>
        <taxon>Bacillati</taxon>
        <taxon>Bacillota</taxon>
        <taxon>Clostridia</taxon>
        <taxon>Eubacteriales</taxon>
        <taxon>Clostridiales Family XVII. Incertae Sedis</taxon>
        <taxon>Sulfobacillus</taxon>
    </lineage>
</organism>
<dbReference type="CDD" id="cd00640">
    <property type="entry name" value="Trp-synth-beta_II"/>
    <property type="match status" value="1"/>
</dbReference>
<keyword evidence="2" id="KW-0663">Pyridoxal phosphate</keyword>